<keyword evidence="4" id="KW-1185">Reference proteome</keyword>
<proteinExistence type="predicted"/>
<dbReference type="EMBL" id="JAOQJQ010000003">
    <property type="protein sequence ID" value="MCU6762537.1"/>
    <property type="molecule type" value="Genomic_DNA"/>
</dbReference>
<reference evidence="3 4" key="1">
    <citation type="journal article" date="2021" name="ISME Commun">
        <title>Automated analysis of genomic sequences facilitates high-throughput and comprehensive description of bacteria.</title>
        <authorList>
            <person name="Hitch T.C.A."/>
        </authorList>
    </citation>
    <scope>NUCLEOTIDE SEQUENCE [LARGE SCALE GENOMIC DNA]</scope>
    <source>
        <strain evidence="3 4">Sanger_109</strain>
    </source>
</reference>
<dbReference type="PANTHER" id="PTHR24198:SF194">
    <property type="entry name" value="INVERSIN-A"/>
    <property type="match status" value="1"/>
</dbReference>
<evidence type="ECO:0000256" key="1">
    <source>
        <dbReference type="ARBA" id="ARBA00022737"/>
    </source>
</evidence>
<accession>A0ABT2TKA6</accession>
<dbReference type="RefSeq" id="WP_158425240.1">
    <property type="nucleotide sequence ID" value="NZ_JAOQJQ010000003.1"/>
</dbReference>
<dbReference type="SUPFAM" id="SSF48403">
    <property type="entry name" value="Ankyrin repeat"/>
    <property type="match status" value="2"/>
</dbReference>
<dbReference type="Gene3D" id="1.25.40.20">
    <property type="entry name" value="Ankyrin repeat-containing domain"/>
    <property type="match status" value="2"/>
</dbReference>
<name>A0ABT2TKA6_9FIRM</name>
<keyword evidence="1" id="KW-0677">Repeat</keyword>
<protein>
    <submittedName>
        <fullName evidence="3">Ankyrin repeat domain-containing protein</fullName>
    </submittedName>
</protein>
<dbReference type="InterPro" id="IPR002110">
    <property type="entry name" value="Ankyrin_rpt"/>
</dbReference>
<keyword evidence="2" id="KW-0040">ANK repeat</keyword>
<dbReference type="Proteomes" id="UP001652442">
    <property type="component" value="Unassembled WGS sequence"/>
</dbReference>
<sequence length="479" mass="54662">MKKYIILFVALLFLFLQGCELKIPSEKDEAQEKLLASMEFSLHETLKESIEQGVDLNHFSREYRRRTNNGKSESNPLRIGLYNMIENYLVQEMLEAGADPDLYDSDGYPVFFYSAWEDDTDLCQIFFDHGADISKRSKDKCTILDYYLQTKAPGGADLVNRKFVQLLLEQGVPVDKNTWKLAEKTGAYHIFDLLYHAPQNELDDFSQLQKAYLEGKIEEGNALLRQTLIPDQEDTYLAAVYGNRETIEILKVKNREISFDQENDSKPSLLFLAFYNGNAKTASEMLQQAERGDVTLGDLKEIVFKNDDTVLFEYLCQREWLSVTDISNEDIGTIAVKDAREIMNYLFQNGYRFSDHTGASNETLNRAIMFEREEMLDLLLENGADPNEDGELGYPLIESCQGGDPKAMEKLLSYGAVLDKCGEAAMQDAVVCANLDAVKWLTEHGVKISETAYKDAKEAGIYKNDHTWEFVKKVYESQK</sequence>
<dbReference type="Pfam" id="PF12796">
    <property type="entry name" value="Ank_2"/>
    <property type="match status" value="1"/>
</dbReference>
<evidence type="ECO:0000313" key="4">
    <source>
        <dbReference type="Proteomes" id="UP001652442"/>
    </source>
</evidence>
<dbReference type="SMART" id="SM00248">
    <property type="entry name" value="ANK"/>
    <property type="match status" value="7"/>
</dbReference>
<comment type="caution">
    <text evidence="3">The sequence shown here is derived from an EMBL/GenBank/DDBJ whole genome shotgun (WGS) entry which is preliminary data.</text>
</comment>
<dbReference type="InterPro" id="IPR036770">
    <property type="entry name" value="Ankyrin_rpt-contain_sf"/>
</dbReference>
<dbReference type="PANTHER" id="PTHR24198">
    <property type="entry name" value="ANKYRIN REPEAT AND PROTEIN KINASE DOMAIN-CONTAINING PROTEIN"/>
    <property type="match status" value="1"/>
</dbReference>
<organism evidence="3 4">
    <name type="scientific">Brotonthovivens ammoniilytica</name>
    <dbReference type="NCBI Taxonomy" id="2981725"/>
    <lineage>
        <taxon>Bacteria</taxon>
        <taxon>Bacillati</taxon>
        <taxon>Bacillota</taxon>
        <taxon>Clostridia</taxon>
        <taxon>Lachnospirales</taxon>
        <taxon>Lachnospiraceae</taxon>
        <taxon>Brotonthovivens</taxon>
    </lineage>
</organism>
<evidence type="ECO:0000313" key="3">
    <source>
        <dbReference type="EMBL" id="MCU6762537.1"/>
    </source>
</evidence>
<dbReference type="PROSITE" id="PS51257">
    <property type="entry name" value="PROKAR_LIPOPROTEIN"/>
    <property type="match status" value="1"/>
</dbReference>
<gene>
    <name evidence="3" type="ORF">OCV88_09345</name>
</gene>
<evidence type="ECO:0000256" key="2">
    <source>
        <dbReference type="ARBA" id="ARBA00023043"/>
    </source>
</evidence>